<sequence>GNGIATRSVCGRSCFRPYTVASLLACSKLPIALDMAKDSNCKDRELRKRLEADSYMDCAVRECYASFKNIIKYLVEGEQEKKLGINIIFDEVDSCIEDGKLISDVNMRALPALL</sequence>
<feature type="domain" description="Callose synthase helical" evidence="1">
    <location>
        <begin position="24"/>
        <end position="113"/>
    </location>
</feature>
<evidence type="ECO:0000259" key="1">
    <source>
        <dbReference type="Pfam" id="PF25968"/>
    </source>
</evidence>
<evidence type="ECO:0000313" key="3">
    <source>
        <dbReference type="Proteomes" id="UP000092600"/>
    </source>
</evidence>
<feature type="non-terminal residue" evidence="2">
    <location>
        <position position="1"/>
    </location>
</feature>
<organism evidence="2 3">
    <name type="scientific">Ananas comosus</name>
    <name type="common">Pineapple</name>
    <name type="synonym">Ananas ananas</name>
    <dbReference type="NCBI Taxonomy" id="4615"/>
    <lineage>
        <taxon>Eukaryota</taxon>
        <taxon>Viridiplantae</taxon>
        <taxon>Streptophyta</taxon>
        <taxon>Embryophyta</taxon>
        <taxon>Tracheophyta</taxon>
        <taxon>Spermatophyta</taxon>
        <taxon>Magnoliopsida</taxon>
        <taxon>Liliopsida</taxon>
        <taxon>Poales</taxon>
        <taxon>Bromeliaceae</taxon>
        <taxon>Bromelioideae</taxon>
        <taxon>Ananas</taxon>
    </lineage>
</organism>
<protein>
    <submittedName>
        <fullName evidence="2">Callose synthase 3</fullName>
    </submittedName>
</protein>
<name>A0A199UQ34_ANACO</name>
<dbReference type="EMBL" id="LSRQ01005936">
    <property type="protein sequence ID" value="OAY66766.1"/>
    <property type="molecule type" value="Genomic_DNA"/>
</dbReference>
<gene>
    <name evidence="2" type="ORF">ACMD2_25089</name>
</gene>
<proteinExistence type="predicted"/>
<dbReference type="AlphaFoldDB" id="A0A199UQ34"/>
<comment type="caution">
    <text evidence="2">The sequence shown here is derived from an EMBL/GenBank/DDBJ whole genome shotgun (WGS) entry which is preliminary data.</text>
</comment>
<dbReference type="Proteomes" id="UP000092600">
    <property type="component" value="Unassembled WGS sequence"/>
</dbReference>
<dbReference type="Pfam" id="PF25968">
    <property type="entry name" value="CALS1"/>
    <property type="match status" value="1"/>
</dbReference>
<accession>A0A199UQ34</accession>
<reference evidence="2 3" key="1">
    <citation type="journal article" date="2016" name="DNA Res.">
        <title>The draft genome of MD-2 pineapple using hybrid error correction of long reads.</title>
        <authorList>
            <person name="Redwan R.M."/>
            <person name="Saidin A."/>
            <person name="Kumar S.V."/>
        </authorList>
    </citation>
    <scope>NUCLEOTIDE SEQUENCE [LARGE SCALE GENOMIC DNA]</scope>
    <source>
        <strain evidence="3">cv. MD2</strain>
        <tissue evidence="2">Leaf</tissue>
    </source>
</reference>
<dbReference type="InterPro" id="IPR058851">
    <property type="entry name" value="CALS1_helical"/>
</dbReference>
<evidence type="ECO:0000313" key="2">
    <source>
        <dbReference type="EMBL" id="OAY66766.1"/>
    </source>
</evidence>
<dbReference type="STRING" id="4615.A0A199UQ34"/>